<dbReference type="InterPro" id="IPR033199">
    <property type="entry name" value="DDAH-like"/>
</dbReference>
<dbReference type="GO" id="GO:0000052">
    <property type="term" value="P:citrulline metabolic process"/>
    <property type="evidence" value="ECO:0007669"/>
    <property type="project" value="TreeGrafter"/>
</dbReference>
<organism evidence="4 5">
    <name type="scientific">Pseudolysobacter antarcticus</name>
    <dbReference type="NCBI Taxonomy" id="2511995"/>
    <lineage>
        <taxon>Bacteria</taxon>
        <taxon>Pseudomonadati</taxon>
        <taxon>Pseudomonadota</taxon>
        <taxon>Gammaproteobacteria</taxon>
        <taxon>Lysobacterales</taxon>
        <taxon>Rhodanobacteraceae</taxon>
        <taxon>Pseudolysobacter</taxon>
    </lineage>
</organism>
<dbReference type="GO" id="GO:0006525">
    <property type="term" value="P:arginine metabolic process"/>
    <property type="evidence" value="ECO:0007669"/>
    <property type="project" value="TreeGrafter"/>
</dbReference>
<dbReference type="Proteomes" id="UP000291562">
    <property type="component" value="Chromosome"/>
</dbReference>
<dbReference type="GO" id="GO:0045429">
    <property type="term" value="P:positive regulation of nitric oxide biosynthetic process"/>
    <property type="evidence" value="ECO:0007669"/>
    <property type="project" value="TreeGrafter"/>
</dbReference>
<dbReference type="AlphaFoldDB" id="A0A411HKC8"/>
<dbReference type="EMBL" id="CP035704">
    <property type="protein sequence ID" value="QBB70837.1"/>
    <property type="molecule type" value="Genomic_DNA"/>
</dbReference>
<reference evidence="4 5" key="1">
    <citation type="submission" date="2019-01" db="EMBL/GenBank/DDBJ databases">
        <title>Pseudolysobacter antarctica gen. nov., sp. nov., isolated from Fildes Peninsula, Antarctica.</title>
        <authorList>
            <person name="Wei Z."/>
            <person name="Peng F."/>
        </authorList>
    </citation>
    <scope>NUCLEOTIDE SEQUENCE [LARGE SCALE GENOMIC DNA]</scope>
    <source>
        <strain evidence="4 5">AQ6-296</strain>
    </source>
</reference>
<dbReference type="PANTHER" id="PTHR12737:SF9">
    <property type="entry name" value="DIMETHYLARGININASE"/>
    <property type="match status" value="1"/>
</dbReference>
<feature type="active site" description="Proton donor" evidence="3">
    <location>
        <position position="166"/>
    </location>
</feature>
<dbReference type="OrthoDB" id="9790596at2"/>
<feature type="active site" description="Nucleophile" evidence="3">
    <location>
        <position position="258"/>
    </location>
</feature>
<dbReference type="GO" id="GO:0016403">
    <property type="term" value="F:dimethylargininase activity"/>
    <property type="evidence" value="ECO:0007669"/>
    <property type="project" value="TreeGrafter"/>
</dbReference>
<dbReference type="SUPFAM" id="SSF55909">
    <property type="entry name" value="Pentein"/>
    <property type="match status" value="1"/>
</dbReference>
<accession>A0A411HKC8</accession>
<proteinExistence type="inferred from homology"/>
<evidence type="ECO:0000256" key="1">
    <source>
        <dbReference type="ARBA" id="ARBA00008532"/>
    </source>
</evidence>
<gene>
    <name evidence="4" type="ORF">ELE36_10990</name>
</gene>
<dbReference type="GO" id="GO:0016597">
    <property type="term" value="F:amino acid binding"/>
    <property type="evidence" value="ECO:0007669"/>
    <property type="project" value="TreeGrafter"/>
</dbReference>
<dbReference type="Gene3D" id="3.75.10.10">
    <property type="entry name" value="L-arginine/glycine Amidinotransferase, Chain A"/>
    <property type="match status" value="1"/>
</dbReference>
<name>A0A411HKC8_9GAMM</name>
<evidence type="ECO:0000313" key="5">
    <source>
        <dbReference type="Proteomes" id="UP000291562"/>
    </source>
</evidence>
<comment type="similarity">
    <text evidence="1">Belongs to the DDAH family.</text>
</comment>
<sequence length="275" mass="29073">MVSAQATCIAITREVSTALAHCELSFVSRAPIDLILAIAQHRAYLCALESLGCVVISMPAQDDLADSVFVEDVAVVLDEIAIMTRPGAASRRAEVASVAKVLARYRTVLEIVAPGTLDGGDVLRLGCDIYVGESARSNAAGIAQLRELCAPFGYRVHGVITQDCLHLKSAVTQVADDTLLINPAWLDQTRGDIVLFAGWKMIDVDPAEQHAANALLVGDGLIYPACFPHTRQRLQDAGIAVTSVDVSELQKAEGAVTCCSIVFAGTTSLATGNIK</sequence>
<dbReference type="KEGG" id="xbc:ELE36_10990"/>
<evidence type="ECO:0000256" key="3">
    <source>
        <dbReference type="PIRSR" id="PIRSR633199-1"/>
    </source>
</evidence>
<dbReference type="PANTHER" id="PTHR12737">
    <property type="entry name" value="DIMETHYLARGININE DIMETHYLAMINOHYDROLASE"/>
    <property type="match status" value="1"/>
</dbReference>
<protein>
    <submittedName>
        <fullName evidence="4">Dimethylargininase</fullName>
    </submittedName>
</protein>
<evidence type="ECO:0000313" key="4">
    <source>
        <dbReference type="EMBL" id="QBB70837.1"/>
    </source>
</evidence>
<keyword evidence="2" id="KW-0378">Hydrolase</keyword>
<keyword evidence="5" id="KW-1185">Reference proteome</keyword>
<evidence type="ECO:0000256" key="2">
    <source>
        <dbReference type="ARBA" id="ARBA00022801"/>
    </source>
</evidence>